<evidence type="ECO:0000313" key="2">
    <source>
        <dbReference type="Proteomes" id="UP000619238"/>
    </source>
</evidence>
<accession>A0ABR7Q852</accession>
<proteinExistence type="predicted"/>
<dbReference type="Proteomes" id="UP000619238">
    <property type="component" value="Unassembled WGS sequence"/>
</dbReference>
<dbReference type="RefSeq" id="WP_187561799.1">
    <property type="nucleotide sequence ID" value="NZ_JACGWS010000004.1"/>
</dbReference>
<organism evidence="1 2">
    <name type="scientific">Kordia aestuariivivens</name>
    <dbReference type="NCBI Taxonomy" id="2759037"/>
    <lineage>
        <taxon>Bacteria</taxon>
        <taxon>Pseudomonadati</taxon>
        <taxon>Bacteroidota</taxon>
        <taxon>Flavobacteriia</taxon>
        <taxon>Flavobacteriales</taxon>
        <taxon>Flavobacteriaceae</taxon>
        <taxon>Kordia</taxon>
    </lineage>
</organism>
<evidence type="ECO:0000313" key="1">
    <source>
        <dbReference type="EMBL" id="MBC8754751.1"/>
    </source>
</evidence>
<gene>
    <name evidence="1" type="ORF">H2O64_08720</name>
</gene>
<reference evidence="1 2" key="1">
    <citation type="submission" date="2020-07" db="EMBL/GenBank/DDBJ databases">
        <title>Description of Kordia aestuariivivens sp. nov., isolated from a tidal flat.</title>
        <authorList>
            <person name="Park S."/>
            <person name="Yoon J.-H."/>
        </authorList>
    </citation>
    <scope>NUCLEOTIDE SEQUENCE [LARGE SCALE GENOMIC DNA]</scope>
    <source>
        <strain evidence="1 2">YSTF-M3</strain>
    </source>
</reference>
<keyword evidence="2" id="KW-1185">Reference proteome</keyword>
<dbReference type="EMBL" id="JACGWS010000004">
    <property type="protein sequence ID" value="MBC8754751.1"/>
    <property type="molecule type" value="Genomic_DNA"/>
</dbReference>
<dbReference type="InterPro" id="IPR027417">
    <property type="entry name" value="P-loop_NTPase"/>
</dbReference>
<protein>
    <recommendedName>
        <fullName evidence="3">KAP NTPase domain-containing protein</fullName>
    </recommendedName>
</protein>
<name>A0ABR7Q852_9FLAO</name>
<dbReference type="SUPFAM" id="SSF52540">
    <property type="entry name" value="P-loop containing nucleoside triphosphate hydrolases"/>
    <property type="match status" value="1"/>
</dbReference>
<sequence>MTENLTQRITRSFESDINNALLIRGKSGIGKTYYIKHTLFPEVRKTQASTSIHDENCYPVLISLFGLRSVEEIQEQLFLELLPLLRDKTVHITSDARKFLTKLFCKIDVEQFLNKEQSLLEVLPPSENKSVSIFSKIGRFLIKLFSKNEDTSSTEVNILLCFDDLNRTSDALPSKELFGFINSILENTPIKVLLVETDDELSNVAIDYSLMKEKVISNSMLFETNFPLVYEHIITEKYKEKLPSYFYFLQDRSQDVVSKIEESNSNLTTLLFFLDHYEVIFTSIEEVLQKDDKPALSKDSYFDRTINYALSISIEFKKGRLTPSIIFGLKHKDDESNSIKTPFDGELTPKERELYEALISYQQNYEEKYLSNIKYQPIAIFNSIFDYIVGSSFINENLVNELKPHRVVNNYPVFNKLFELEGLDLPMSEIENLIDEMLILVDNAEFHLGDYASVFTVVTRFFYTPRRVNMILKNEKDIHEDGLTEAQKKLIKRFKKGIDTWVLQYNSKDYPEFNVHLGEINFRLNELHSKNPFKKEGMNIMKVHQFDFNVSSNEINMYCQEVYHTIKKQNENKEVKSLLALYEKDMMAFIEKISDPTTRLKNYPIYSKFDFTEFWSIFKNAKNSQLVAFGLHLEQRYKEPLSHNLNAERPFFLTLGNKLKEEKEKFKNPLYIDFDEVVIHYLLKELNRILS</sequence>
<comment type="caution">
    <text evidence="1">The sequence shown here is derived from an EMBL/GenBank/DDBJ whole genome shotgun (WGS) entry which is preliminary data.</text>
</comment>
<evidence type="ECO:0008006" key="3">
    <source>
        <dbReference type="Google" id="ProtNLM"/>
    </source>
</evidence>